<evidence type="ECO:0000256" key="1">
    <source>
        <dbReference type="ARBA" id="ARBA00004141"/>
    </source>
</evidence>
<organism evidence="7 8">
    <name type="scientific">Luteipulveratus flavus</name>
    <dbReference type="NCBI Taxonomy" id="3031728"/>
    <lineage>
        <taxon>Bacteria</taxon>
        <taxon>Bacillati</taxon>
        <taxon>Actinomycetota</taxon>
        <taxon>Actinomycetes</taxon>
        <taxon>Micrococcales</taxon>
        <taxon>Dermacoccaceae</taxon>
        <taxon>Luteipulveratus</taxon>
    </lineage>
</organism>
<keyword evidence="3 5" id="KW-1133">Transmembrane helix</keyword>
<feature type="transmembrane region" description="Helical" evidence="5">
    <location>
        <begin position="111"/>
        <end position="130"/>
    </location>
</feature>
<keyword evidence="8" id="KW-1185">Reference proteome</keyword>
<dbReference type="EMBL" id="JAROAV010000023">
    <property type="protein sequence ID" value="MDF8263900.1"/>
    <property type="molecule type" value="Genomic_DNA"/>
</dbReference>
<keyword evidence="4 5" id="KW-0472">Membrane</keyword>
<dbReference type="InterPro" id="IPR049453">
    <property type="entry name" value="Memb_transporter_dom"/>
</dbReference>
<evidence type="ECO:0000256" key="3">
    <source>
        <dbReference type="ARBA" id="ARBA00022989"/>
    </source>
</evidence>
<feature type="transmembrane region" description="Helical" evidence="5">
    <location>
        <begin position="137"/>
        <end position="155"/>
    </location>
</feature>
<evidence type="ECO:0000256" key="5">
    <source>
        <dbReference type="SAM" id="Phobius"/>
    </source>
</evidence>
<reference evidence="7 8" key="1">
    <citation type="submission" date="2023-03" db="EMBL/GenBank/DDBJ databases">
        <title>YIM 133296 draft genome.</title>
        <authorList>
            <person name="Xiong L."/>
        </authorList>
    </citation>
    <scope>NUCLEOTIDE SEQUENCE [LARGE SCALE GENOMIC DNA]</scope>
    <source>
        <strain evidence="7 8">YIM 133296</strain>
    </source>
</reference>
<comment type="caution">
    <text evidence="7">The sequence shown here is derived from an EMBL/GenBank/DDBJ whole genome shotgun (WGS) entry which is preliminary data.</text>
</comment>
<dbReference type="Proteomes" id="UP001528912">
    <property type="component" value="Unassembled WGS sequence"/>
</dbReference>
<proteinExistence type="predicted"/>
<gene>
    <name evidence="7" type="ORF">P4R38_06570</name>
</gene>
<keyword evidence="2 5" id="KW-0812">Transmembrane</keyword>
<evidence type="ECO:0000259" key="6">
    <source>
        <dbReference type="Pfam" id="PF13515"/>
    </source>
</evidence>
<dbReference type="RefSeq" id="WP_277191526.1">
    <property type="nucleotide sequence ID" value="NZ_JAROAV010000023.1"/>
</dbReference>
<accession>A0ABT6C4U5</accession>
<name>A0ABT6C4U5_9MICO</name>
<comment type="subcellular location">
    <subcellularLocation>
        <location evidence="1">Membrane</location>
        <topology evidence="1">Multi-pass membrane protein</topology>
    </subcellularLocation>
</comment>
<evidence type="ECO:0000256" key="4">
    <source>
        <dbReference type="ARBA" id="ARBA00023136"/>
    </source>
</evidence>
<sequence length="428" mass="46706">MRFGELRPRARNALRRLVWRVWPSAPATWSEVPRRLRPEALGVARLTSAAVISYVIADWISPGILDLTAPLTALLVVQASTVSTLLMALVRVGAVLTGVLVAVGITTWIGLSWWSLAIVVATSLVLAKLFRLGPQSLETAISAMLILAVSSGTGLAAEVRVVNTLVGALVGIAFSLLFPVQIPNTTARDAVARVPRELAALLNEVAQTVGDRPPHPEEARAWLDWVNSTGRELSEATQEVDTIQERRRLNPRALAATTIHPELRDSLARLDRCLSAERALVVMVGQQVAEAEDDERRERAGELAKAFAVVLDDIAGGLRAFGDRIGADLIESADEARERMLDVVEESRAVLAELAMIDVDPRRDRDVWMLQASVLAALDQILRQLDLDHPVETTAAWTTRHGLDELVAKSLRPLRPGKPIRPHGSRRV</sequence>
<dbReference type="Pfam" id="PF13515">
    <property type="entry name" value="FUSC_2"/>
    <property type="match status" value="1"/>
</dbReference>
<evidence type="ECO:0000313" key="8">
    <source>
        <dbReference type="Proteomes" id="UP001528912"/>
    </source>
</evidence>
<evidence type="ECO:0000256" key="2">
    <source>
        <dbReference type="ARBA" id="ARBA00022692"/>
    </source>
</evidence>
<feature type="domain" description="Integral membrane bound transporter" evidence="6">
    <location>
        <begin position="68"/>
        <end position="173"/>
    </location>
</feature>
<feature type="transmembrane region" description="Helical" evidence="5">
    <location>
        <begin position="161"/>
        <end position="180"/>
    </location>
</feature>
<protein>
    <submittedName>
        <fullName evidence="7">Aromatic acid exporter family protein</fullName>
    </submittedName>
</protein>
<evidence type="ECO:0000313" key="7">
    <source>
        <dbReference type="EMBL" id="MDF8263900.1"/>
    </source>
</evidence>